<accession>T1I2A9</accession>
<dbReference type="PANTHER" id="PTHR11736">
    <property type="entry name" value="MELANOMA-ASSOCIATED ANTIGEN MAGE ANTIGEN"/>
    <property type="match status" value="1"/>
</dbReference>
<dbReference type="VEuPathDB" id="VectorBase:RPRC010429"/>
<organism evidence="1 2">
    <name type="scientific">Rhodnius prolixus</name>
    <name type="common">Triatomid bug</name>
    <dbReference type="NCBI Taxonomy" id="13249"/>
    <lineage>
        <taxon>Eukaryota</taxon>
        <taxon>Metazoa</taxon>
        <taxon>Ecdysozoa</taxon>
        <taxon>Arthropoda</taxon>
        <taxon>Hexapoda</taxon>
        <taxon>Insecta</taxon>
        <taxon>Pterygota</taxon>
        <taxon>Neoptera</taxon>
        <taxon>Paraneoptera</taxon>
        <taxon>Hemiptera</taxon>
        <taxon>Heteroptera</taxon>
        <taxon>Panheteroptera</taxon>
        <taxon>Cimicomorpha</taxon>
        <taxon>Reduviidae</taxon>
        <taxon>Triatominae</taxon>
        <taxon>Rhodnius</taxon>
    </lineage>
</organism>
<dbReference type="HOGENOM" id="CLU_1186301_0_0_1"/>
<dbReference type="Pfam" id="PF01454">
    <property type="entry name" value="MAGE"/>
    <property type="match status" value="1"/>
</dbReference>
<dbReference type="InterPro" id="IPR002190">
    <property type="entry name" value="MHD_dom"/>
</dbReference>
<evidence type="ECO:0000313" key="1">
    <source>
        <dbReference type="EnsemblMetazoa" id="RPRC010429-PA"/>
    </source>
</evidence>
<dbReference type="PANTHER" id="PTHR11736:SF14">
    <property type="entry name" value="NSE3 HOMOLOG, SMC5-SMC6 COMPLEX COMPONENT"/>
    <property type="match status" value="1"/>
</dbReference>
<name>T1I2A9_RHOPR</name>
<dbReference type="EMBL" id="ACPB03006732">
    <property type="status" value="NOT_ANNOTATED_CDS"/>
    <property type="molecule type" value="Genomic_DNA"/>
</dbReference>
<dbReference type="EnsemblMetazoa" id="RPRC010429-RA">
    <property type="protein sequence ID" value="RPRC010429-PA"/>
    <property type="gene ID" value="RPRC010429"/>
</dbReference>
<dbReference type="AlphaFoldDB" id="T1I2A9"/>
<dbReference type="Proteomes" id="UP000015103">
    <property type="component" value="Unassembled WGS sequence"/>
</dbReference>
<dbReference type="Gene3D" id="1.10.10.1210">
    <property type="entry name" value="MAGE homology domain, winged helix WH2 motif"/>
    <property type="match status" value="1"/>
</dbReference>
<dbReference type="PROSITE" id="PS50838">
    <property type="entry name" value="MAGE"/>
    <property type="match status" value="1"/>
</dbReference>
<dbReference type="InterPro" id="IPR037445">
    <property type="entry name" value="MAGE"/>
</dbReference>
<dbReference type="InParanoid" id="T1I2A9"/>
<dbReference type="GO" id="GO:0005634">
    <property type="term" value="C:nucleus"/>
    <property type="evidence" value="ECO:0007669"/>
    <property type="project" value="TreeGrafter"/>
</dbReference>
<dbReference type="STRING" id="13249.T1I2A9"/>
<evidence type="ECO:0000313" key="2">
    <source>
        <dbReference type="Proteomes" id="UP000015103"/>
    </source>
</evidence>
<dbReference type="SMART" id="SM01373">
    <property type="entry name" value="MAGE"/>
    <property type="match status" value="1"/>
</dbReference>
<keyword evidence="2" id="KW-1185">Reference proteome</keyword>
<reference evidence="1" key="1">
    <citation type="submission" date="2015-05" db="UniProtKB">
        <authorList>
            <consortium name="EnsemblMetazoa"/>
        </authorList>
    </citation>
    <scope>IDENTIFICATION</scope>
</reference>
<proteinExistence type="predicted"/>
<dbReference type="InterPro" id="IPR041899">
    <property type="entry name" value="MAGE_WH2"/>
</dbReference>
<sequence length="234" mass="26717">MPRPGSQHFQNTQSAPEEDSFSQFSQQSHISQGSLEDHVNKCIIQILSDNFTLRSFKKCDILRGAKVKGRASKNILDEIKKKLFDVCGLTIEESNNKYILVNPRNRILDQFKTFKTTNSSQVLLGLILALIVHNNEEITLDQIKSYFTALSVDTEGDDSYFGNIKRHLQEFEQQLYLDKVVKPVPSQASQIIYKWGLRSNQEVDKKDLIPIVALMYSVAPEDLPPPLLRLYSDD</sequence>
<protein>
    <submittedName>
        <fullName evidence="1">MAGE domain-containing protein</fullName>
    </submittedName>
</protein>